<dbReference type="AlphaFoldDB" id="A0A1T4LSE0"/>
<dbReference type="EMBL" id="FUWY01000002">
    <property type="protein sequence ID" value="SJZ57374.1"/>
    <property type="molecule type" value="Genomic_DNA"/>
</dbReference>
<accession>A0A1T4LSE0</accession>
<evidence type="ECO:0000313" key="2">
    <source>
        <dbReference type="Proteomes" id="UP000243297"/>
    </source>
</evidence>
<proteinExistence type="predicted"/>
<organism evidence="1 2">
    <name type="scientific">Anaerorhabdus furcosa</name>
    <dbReference type="NCBI Taxonomy" id="118967"/>
    <lineage>
        <taxon>Bacteria</taxon>
        <taxon>Bacillati</taxon>
        <taxon>Bacillota</taxon>
        <taxon>Erysipelotrichia</taxon>
        <taxon>Erysipelotrichales</taxon>
        <taxon>Erysipelotrichaceae</taxon>
        <taxon>Anaerorhabdus</taxon>
    </lineage>
</organism>
<gene>
    <name evidence="1" type="ORF">SAMN02745191_1011</name>
</gene>
<dbReference type="Proteomes" id="UP000243297">
    <property type="component" value="Unassembled WGS sequence"/>
</dbReference>
<dbReference type="RefSeq" id="WP_078711435.1">
    <property type="nucleotide sequence ID" value="NZ_FUWY01000002.1"/>
</dbReference>
<dbReference type="OrthoDB" id="9797527at2"/>
<keyword evidence="2" id="KW-1185">Reference proteome</keyword>
<sequence length="317" mass="35521">MRSGFFNSDITGYNDSGMPIFDRAEDAEFFAHFFKSFFTNGVYPNPSSNLQVSIQEGMNVKVLPGLCLIEGYFGWEDTERVLAIQASESLDRIDRIVLRLNLADRTIDLYVKKGVGATNPVAPEITRPLPNQGGDIFELGIADIFVAKNTTSITQQRITDLRLNNEFCGLVVQTVKGIDTTTLFQQLQGQISENMELIQSALDETLAGDIISKLTKDLNKLVIPTTAIWTQLTSSTANEEELENDPNLTYPWFSDVLFNCTENDYVELQPNIPTSELGVAPFNYSKTSKLRIYASDNLIGKELKFMVCRKTRKNEVV</sequence>
<dbReference type="STRING" id="118967.SAMN02745191_1011"/>
<protein>
    <submittedName>
        <fullName evidence="1">Uncharacterized protein</fullName>
    </submittedName>
</protein>
<name>A0A1T4LSE0_9FIRM</name>
<reference evidence="2" key="1">
    <citation type="submission" date="2017-02" db="EMBL/GenBank/DDBJ databases">
        <authorList>
            <person name="Varghese N."/>
            <person name="Submissions S."/>
        </authorList>
    </citation>
    <scope>NUCLEOTIDE SEQUENCE [LARGE SCALE GENOMIC DNA]</scope>
    <source>
        <strain evidence="2">ATCC 25662</strain>
    </source>
</reference>
<evidence type="ECO:0000313" key="1">
    <source>
        <dbReference type="EMBL" id="SJZ57374.1"/>
    </source>
</evidence>